<dbReference type="Pfam" id="PF05954">
    <property type="entry name" value="Phage_GPD"/>
    <property type="match status" value="1"/>
</dbReference>
<protein>
    <submittedName>
        <fullName evidence="2">Phage baseplate assembly protein gpV</fullName>
    </submittedName>
</protein>
<sequence>MTRPAALRVRLGGQPLEVWDGAVHALRVVRRLSLPAVCELVLRGPGPLPAQPGDPLGVEDAHGGPAVFTGEVSAVGVEFLAGGTREVRVRAYDPLQRLRRRQTAQVRAGQNLRSLAEELAAGLGLGVQLDVPALTRTWSAQVRQSDFDVLRRLSERSGRAFRVQGGTLDFMGPAGDGTVTTLRLGQNLLEVHVQRGADPADDAVEVRGWNALTVQAVQGRAGAGGGARQIVGVPAENDEEAQWLAQAELDWRAGAAHTCRGVSAGDPRLMPGSGVRLENLGDGLDDDFVLTEVTHRVEAGLGFVTEFSSAPPPSPAPPVPGATLGVVSQVDDPETLGRVRVTLPAQGDLESGWLHVLSLAAGPDRGLMLLPDVGDTVLVLLPAGDGSSGVVLGGLYGAAGMPDSGIEGGSTRRYTLRTAAGQQVVLDAAAGVLRLEDGQGSAVELTPEGLRVHACKRLVLEAPGQEVLIRGERINFERA</sequence>
<keyword evidence="3" id="KW-1185">Reference proteome</keyword>
<proteinExistence type="predicted"/>
<dbReference type="RefSeq" id="WP_184132684.1">
    <property type="nucleotide sequence ID" value="NZ_JACHFL010000006.1"/>
</dbReference>
<reference evidence="2 3" key="1">
    <citation type="submission" date="2020-08" db="EMBL/GenBank/DDBJ databases">
        <title>Genomic Encyclopedia of Type Strains, Phase IV (KMG-IV): sequencing the most valuable type-strain genomes for metagenomic binning, comparative biology and taxonomic classification.</title>
        <authorList>
            <person name="Goeker M."/>
        </authorList>
    </citation>
    <scope>NUCLEOTIDE SEQUENCE [LARGE SCALE GENOMIC DNA]</scope>
    <source>
        <strain evidence="2 3">DSM 27939</strain>
    </source>
</reference>
<dbReference type="EMBL" id="JACHFL010000006">
    <property type="protein sequence ID" value="MBB5363546.1"/>
    <property type="molecule type" value="Genomic_DNA"/>
</dbReference>
<dbReference type="Gene3D" id="2.40.50.230">
    <property type="entry name" value="Gp5 N-terminal domain"/>
    <property type="match status" value="1"/>
</dbReference>
<name>A0A7W8JUR9_9DEIO</name>
<feature type="domain" description="Gp5/Type VI secretion system Vgr protein OB-fold" evidence="1">
    <location>
        <begin position="324"/>
        <end position="396"/>
    </location>
</feature>
<dbReference type="SUPFAM" id="SSF69279">
    <property type="entry name" value="Phage tail proteins"/>
    <property type="match status" value="2"/>
</dbReference>
<evidence type="ECO:0000313" key="2">
    <source>
        <dbReference type="EMBL" id="MBB5363546.1"/>
    </source>
</evidence>
<dbReference type="Proteomes" id="UP000552709">
    <property type="component" value="Unassembled WGS sequence"/>
</dbReference>
<evidence type="ECO:0000313" key="3">
    <source>
        <dbReference type="Proteomes" id="UP000552709"/>
    </source>
</evidence>
<dbReference type="InterPro" id="IPR006531">
    <property type="entry name" value="Gp5/Vgr_OB"/>
</dbReference>
<dbReference type="SUPFAM" id="SSF69255">
    <property type="entry name" value="gp5 N-terminal domain-like"/>
    <property type="match status" value="1"/>
</dbReference>
<organism evidence="2 3">
    <name type="scientific">Deinococcus humi</name>
    <dbReference type="NCBI Taxonomy" id="662880"/>
    <lineage>
        <taxon>Bacteria</taxon>
        <taxon>Thermotogati</taxon>
        <taxon>Deinococcota</taxon>
        <taxon>Deinococci</taxon>
        <taxon>Deinococcales</taxon>
        <taxon>Deinococcaceae</taxon>
        <taxon>Deinococcus</taxon>
    </lineage>
</organism>
<comment type="caution">
    <text evidence="2">The sequence shown here is derived from an EMBL/GenBank/DDBJ whole genome shotgun (WGS) entry which is preliminary data.</text>
</comment>
<dbReference type="InterPro" id="IPR037026">
    <property type="entry name" value="Vgr_OB-fold_dom_sf"/>
</dbReference>
<evidence type="ECO:0000259" key="1">
    <source>
        <dbReference type="Pfam" id="PF04717"/>
    </source>
</evidence>
<dbReference type="AlphaFoldDB" id="A0A7W8JUR9"/>
<accession>A0A7W8JUR9</accession>
<dbReference type="Pfam" id="PF04717">
    <property type="entry name" value="Phage_base_V"/>
    <property type="match status" value="1"/>
</dbReference>
<gene>
    <name evidence="2" type="ORF">HNQ08_002652</name>
</gene>